<keyword evidence="8" id="KW-0999">Mitochondrion inner membrane</keyword>
<dbReference type="GO" id="GO:0005471">
    <property type="term" value="F:ATP:ADP antiporter activity"/>
    <property type="evidence" value="ECO:0007669"/>
    <property type="project" value="UniProtKB-UniRule"/>
</dbReference>
<name>A0AAU9JUF3_9CILI</name>
<evidence type="ECO:0000256" key="5">
    <source>
        <dbReference type="ARBA" id="ARBA00022449"/>
    </source>
</evidence>
<keyword evidence="7" id="KW-0677">Repeat</keyword>
<evidence type="ECO:0000256" key="15">
    <source>
        <dbReference type="RuleBase" id="RU000488"/>
    </source>
</evidence>
<feature type="repeat" description="Solcar" evidence="14">
    <location>
        <begin position="203"/>
        <end position="291"/>
    </location>
</feature>
<reference evidence="17" key="1">
    <citation type="submission" date="2021-09" db="EMBL/GenBank/DDBJ databases">
        <authorList>
            <consortium name="AG Swart"/>
            <person name="Singh M."/>
            <person name="Singh A."/>
            <person name="Seah K."/>
            <person name="Emmerich C."/>
        </authorList>
    </citation>
    <scope>NUCLEOTIDE SEQUENCE</scope>
    <source>
        <strain evidence="17">ATCC30299</strain>
    </source>
</reference>
<feature type="transmembrane region" description="Helical" evidence="16">
    <location>
        <begin position="108"/>
        <end position="128"/>
    </location>
</feature>
<evidence type="ECO:0000256" key="10">
    <source>
        <dbReference type="ARBA" id="ARBA00023128"/>
    </source>
</evidence>
<keyword evidence="5" id="KW-0050">Antiport</keyword>
<protein>
    <recommendedName>
        <fullName evidence="16">ADP/ATP translocase</fullName>
    </recommendedName>
    <alternativeName>
        <fullName evidence="16">ADP,ATP carrier protein</fullName>
    </alternativeName>
</protein>
<dbReference type="GO" id="GO:0005743">
    <property type="term" value="C:mitochondrial inner membrane"/>
    <property type="evidence" value="ECO:0007669"/>
    <property type="project" value="UniProtKB-SubCell"/>
</dbReference>
<comment type="subunit">
    <text evidence="3 16">Monomer.</text>
</comment>
<keyword evidence="11 14" id="KW-0472">Membrane</keyword>
<comment type="subcellular location">
    <subcellularLocation>
        <location evidence="16">Membrane</location>
        <topology evidence="16">Multi-pass membrane protein</topology>
    </subcellularLocation>
    <subcellularLocation>
        <location evidence="1">Mitochondrion inner membrane</location>
        <topology evidence="1">Multi-pass membrane protein</topology>
    </subcellularLocation>
</comment>
<evidence type="ECO:0000256" key="4">
    <source>
        <dbReference type="ARBA" id="ARBA00022448"/>
    </source>
</evidence>
<evidence type="ECO:0000256" key="1">
    <source>
        <dbReference type="ARBA" id="ARBA00004448"/>
    </source>
</evidence>
<evidence type="ECO:0000256" key="14">
    <source>
        <dbReference type="PROSITE-ProRule" id="PRU00282"/>
    </source>
</evidence>
<dbReference type="GO" id="GO:0140021">
    <property type="term" value="P:mitochondrial ADP transmembrane transport"/>
    <property type="evidence" value="ECO:0007669"/>
    <property type="project" value="InterPro"/>
</dbReference>
<dbReference type="AlphaFoldDB" id="A0AAU9JUF3"/>
<dbReference type="Gene3D" id="1.50.40.10">
    <property type="entry name" value="Mitochondrial carrier domain"/>
    <property type="match status" value="1"/>
</dbReference>
<evidence type="ECO:0000256" key="6">
    <source>
        <dbReference type="ARBA" id="ARBA00022692"/>
    </source>
</evidence>
<evidence type="ECO:0000256" key="7">
    <source>
        <dbReference type="ARBA" id="ARBA00022737"/>
    </source>
</evidence>
<dbReference type="Pfam" id="PF00153">
    <property type="entry name" value="Mito_carr"/>
    <property type="match status" value="3"/>
</dbReference>
<keyword evidence="4 15" id="KW-0813">Transport</keyword>
<evidence type="ECO:0000256" key="13">
    <source>
        <dbReference type="ARBA" id="ARBA00045250"/>
    </source>
</evidence>
<evidence type="ECO:0000256" key="16">
    <source>
        <dbReference type="RuleBase" id="RU368008"/>
    </source>
</evidence>
<feature type="transmembrane region" description="Helical" evidence="16">
    <location>
        <begin position="206"/>
        <end position="226"/>
    </location>
</feature>
<proteinExistence type="inferred from homology"/>
<dbReference type="InterPro" id="IPR002113">
    <property type="entry name" value="ADT_euk_type"/>
</dbReference>
<dbReference type="InterPro" id="IPR002067">
    <property type="entry name" value="MCP"/>
</dbReference>
<dbReference type="PRINTS" id="PR00926">
    <property type="entry name" value="MITOCARRIER"/>
</dbReference>
<comment type="caution">
    <text evidence="16">Lacks conserved residue(s) required for the propagation of feature annotation.</text>
</comment>
<dbReference type="SUPFAM" id="SSF103506">
    <property type="entry name" value="Mitochondrial carrier"/>
    <property type="match status" value="1"/>
</dbReference>
<feature type="transmembrane region" description="Helical" evidence="16">
    <location>
        <begin position="168"/>
        <end position="186"/>
    </location>
</feature>
<keyword evidence="18" id="KW-1185">Reference proteome</keyword>
<comment type="catalytic activity">
    <reaction evidence="12">
        <text>ADP(in) + ATP(out) = ADP(out) + ATP(in)</text>
        <dbReference type="Rhea" id="RHEA:34999"/>
        <dbReference type="ChEBI" id="CHEBI:30616"/>
        <dbReference type="ChEBI" id="CHEBI:456216"/>
    </reaction>
    <physiologicalReaction direction="left-to-right" evidence="12">
        <dbReference type="Rhea" id="RHEA:35000"/>
    </physiologicalReaction>
</comment>
<dbReference type="InterPro" id="IPR023395">
    <property type="entry name" value="MCP_dom_sf"/>
</dbReference>
<evidence type="ECO:0000313" key="18">
    <source>
        <dbReference type="Proteomes" id="UP001162131"/>
    </source>
</evidence>
<accession>A0AAU9JUF3</accession>
<dbReference type="Proteomes" id="UP001162131">
    <property type="component" value="Unassembled WGS sequence"/>
</dbReference>
<keyword evidence="10" id="KW-0496">Mitochondrion</keyword>
<evidence type="ECO:0000313" key="17">
    <source>
        <dbReference type="EMBL" id="CAG9328084.1"/>
    </source>
</evidence>
<evidence type="ECO:0000256" key="8">
    <source>
        <dbReference type="ARBA" id="ARBA00022792"/>
    </source>
</evidence>
<comment type="caution">
    <text evidence="17">The sequence shown here is derived from an EMBL/GenBank/DDBJ whole genome shotgun (WGS) entry which is preliminary data.</text>
</comment>
<feature type="repeat" description="Solcar" evidence="14">
    <location>
        <begin position="3"/>
        <end position="95"/>
    </location>
</feature>
<evidence type="ECO:0000256" key="12">
    <source>
        <dbReference type="ARBA" id="ARBA00024143"/>
    </source>
</evidence>
<sequence>MSGSFLSDFLVGSISASIGKTAVAPLERVKLLLQLQHASTQMDPDKHYKGITDCFKRVYHEQGFLSFWRGNLANVLRYFPTQAFNFAIKDFLNKHFNKYSKKENFRKFMFANILSGGLAGTASLLVGYPLDFIRTRLAVDIGKISQEREFKSLTDCALKIIKHDGILGLYKGTLISIPIFFIYRGLYFGLYDTYKDSIPEGRFDVLIKFALAQSVTIFAGLFVYPLDTVRRRLMMQAGRKDVIYQNTLDCVKKIYANEGGSKAFFKGALANLIRSAGGALILVFYDSINETLFGVKKHNKH</sequence>
<dbReference type="GO" id="GO:1990544">
    <property type="term" value="P:mitochondrial ATP transmembrane transport"/>
    <property type="evidence" value="ECO:0007669"/>
    <property type="project" value="InterPro"/>
</dbReference>
<dbReference type="PROSITE" id="PS50920">
    <property type="entry name" value="SOLCAR"/>
    <property type="match status" value="3"/>
</dbReference>
<dbReference type="EMBL" id="CAJZBQ010000045">
    <property type="protein sequence ID" value="CAG9328084.1"/>
    <property type="molecule type" value="Genomic_DNA"/>
</dbReference>
<dbReference type="InterPro" id="IPR018108">
    <property type="entry name" value="MCP_transmembrane"/>
</dbReference>
<comment type="function">
    <text evidence="13">ADP:ATP antiporter that mediates import of ADP into the mitochondrial matrix for ATP synthesis, and export of ATP out to fuel the cell. Cycles between the cytoplasmic-open state (c-state) and the matrix-open state (m-state): operates by the alternating access mechanism with a single substrate-binding site intermittently exposed to either the cytosolic (c-state) or matrix (m-state) side of the inner mitochondrial membrane.</text>
</comment>
<organism evidence="17 18">
    <name type="scientific">Blepharisma stoltei</name>
    <dbReference type="NCBI Taxonomy" id="1481888"/>
    <lineage>
        <taxon>Eukaryota</taxon>
        <taxon>Sar</taxon>
        <taxon>Alveolata</taxon>
        <taxon>Ciliophora</taxon>
        <taxon>Postciliodesmatophora</taxon>
        <taxon>Heterotrichea</taxon>
        <taxon>Heterotrichida</taxon>
        <taxon>Blepharismidae</taxon>
        <taxon>Blepharisma</taxon>
    </lineage>
</organism>
<comment type="function">
    <text evidence="16">Catalyzes the exchange of ADP and ATP across the membrane.</text>
</comment>
<keyword evidence="9 16" id="KW-1133">Transmembrane helix</keyword>
<evidence type="ECO:0000256" key="3">
    <source>
        <dbReference type="ARBA" id="ARBA00011245"/>
    </source>
</evidence>
<dbReference type="PANTHER" id="PTHR45635:SF14">
    <property type="entry name" value="ADP_ATP TRANSLOCASE"/>
    <property type="match status" value="1"/>
</dbReference>
<dbReference type="PANTHER" id="PTHR45635">
    <property type="entry name" value="ADP,ATP CARRIER PROTEIN 1-RELATED-RELATED"/>
    <property type="match status" value="1"/>
</dbReference>
<comment type="similarity">
    <text evidence="2 15">Belongs to the mitochondrial carrier (TC 2.A.29) family.</text>
</comment>
<evidence type="ECO:0000256" key="9">
    <source>
        <dbReference type="ARBA" id="ARBA00022989"/>
    </source>
</evidence>
<evidence type="ECO:0000256" key="2">
    <source>
        <dbReference type="ARBA" id="ARBA00006375"/>
    </source>
</evidence>
<dbReference type="PRINTS" id="PR00927">
    <property type="entry name" value="ADPTRNSLCASE"/>
</dbReference>
<gene>
    <name evidence="17" type="ORF">BSTOLATCC_MIC45542</name>
</gene>
<keyword evidence="6 14" id="KW-0812">Transmembrane</keyword>
<feature type="repeat" description="Solcar" evidence="14">
    <location>
        <begin position="107"/>
        <end position="197"/>
    </location>
</feature>
<evidence type="ECO:0000256" key="11">
    <source>
        <dbReference type="ARBA" id="ARBA00023136"/>
    </source>
</evidence>